<sequence>MYSEIPPEIEDRFLEGLSFADVVQYSHVCRQSQYTVRSLLALRCTTLLLQYFDSGNIPGFWEAVTAGCGGLTGSGPLWLTDAAPTWMPNDLNVVVATGGSYPTRTFLRTGGWRQTPLSARIPMVMSSRSMAYPMEAYSLSSRLGDRCWRFTKTGHPAITLSKTADPTVFRHIAGAKHTMATMLLTRSSIIALHPEDVVRKIVTWRYGSGSPSAERDYARSRAKVMGGRDRGSPDWVRVACGRRCPALLRRLRGGEGLGLMRWKADLDNVAEDAYRGFLDDKYAIGWTWAACRINHCEMYGFPRTILSPAEVGRTFASNPKEDRILNTIHALTHTVPVRVLFATLCGEPMLVPVPLDHGRSVFRTIDDLRADTWISCKVGFPRCPLFAPAGESIGGATFFTCLAWKECFDDGEALLIFMTSIHPIRLGNSAIAAGEAQGRTVHGDVLLLLETHGDVQDARLCDIQRMKDKFAQLDLEYEKRGRHCRDIVLDEILTQRSYALRRGKYDIVPSITSTPIVPLWLAYATIFERLRKLTLEHVIANGSLGYRCSTQGARVRLSKIALQAVVTENVHAIRVPVTALSALELCSLLDVLDLAMLEALAESANLNEESDRSSRLSTSMGVEAAQFSTSMGIDWLPAPGTNMRTVAPKDAASDAGAIAPFRNAMNLKSGMAEPKNNPGGPDDETNFKNEICEKDGGAVRRPEEAQWACKK</sequence>
<dbReference type="Proteomes" id="UP001222325">
    <property type="component" value="Unassembled WGS sequence"/>
</dbReference>
<feature type="region of interest" description="Disordered" evidence="1">
    <location>
        <begin position="669"/>
        <end position="689"/>
    </location>
</feature>
<organism evidence="2 3">
    <name type="scientific">Mycena belliarum</name>
    <dbReference type="NCBI Taxonomy" id="1033014"/>
    <lineage>
        <taxon>Eukaryota</taxon>
        <taxon>Fungi</taxon>
        <taxon>Dikarya</taxon>
        <taxon>Basidiomycota</taxon>
        <taxon>Agaricomycotina</taxon>
        <taxon>Agaricomycetes</taxon>
        <taxon>Agaricomycetidae</taxon>
        <taxon>Agaricales</taxon>
        <taxon>Marasmiineae</taxon>
        <taxon>Mycenaceae</taxon>
        <taxon>Mycena</taxon>
    </lineage>
</organism>
<protein>
    <recommendedName>
        <fullName evidence="4">F-box domain-containing protein</fullName>
    </recommendedName>
</protein>
<evidence type="ECO:0008006" key="4">
    <source>
        <dbReference type="Google" id="ProtNLM"/>
    </source>
</evidence>
<comment type="caution">
    <text evidence="2">The sequence shown here is derived from an EMBL/GenBank/DDBJ whole genome shotgun (WGS) entry which is preliminary data.</text>
</comment>
<accession>A0AAD6U9Y7</accession>
<keyword evidence="3" id="KW-1185">Reference proteome</keyword>
<dbReference type="EMBL" id="JARJCN010000013">
    <property type="protein sequence ID" value="KAJ7095457.1"/>
    <property type="molecule type" value="Genomic_DNA"/>
</dbReference>
<reference evidence="2" key="1">
    <citation type="submission" date="2023-03" db="EMBL/GenBank/DDBJ databases">
        <title>Massive genome expansion in bonnet fungi (Mycena s.s.) driven by repeated elements and novel gene families across ecological guilds.</title>
        <authorList>
            <consortium name="Lawrence Berkeley National Laboratory"/>
            <person name="Harder C.B."/>
            <person name="Miyauchi S."/>
            <person name="Viragh M."/>
            <person name="Kuo A."/>
            <person name="Thoen E."/>
            <person name="Andreopoulos B."/>
            <person name="Lu D."/>
            <person name="Skrede I."/>
            <person name="Drula E."/>
            <person name="Henrissat B."/>
            <person name="Morin E."/>
            <person name="Kohler A."/>
            <person name="Barry K."/>
            <person name="LaButti K."/>
            <person name="Morin E."/>
            <person name="Salamov A."/>
            <person name="Lipzen A."/>
            <person name="Mereny Z."/>
            <person name="Hegedus B."/>
            <person name="Baldrian P."/>
            <person name="Stursova M."/>
            <person name="Weitz H."/>
            <person name="Taylor A."/>
            <person name="Grigoriev I.V."/>
            <person name="Nagy L.G."/>
            <person name="Martin F."/>
            <person name="Kauserud H."/>
        </authorList>
    </citation>
    <scope>NUCLEOTIDE SEQUENCE</scope>
    <source>
        <strain evidence="2">CBHHK173m</strain>
    </source>
</reference>
<gene>
    <name evidence="2" type="ORF">B0H15DRAFT_798653</name>
</gene>
<name>A0AAD6U9Y7_9AGAR</name>
<evidence type="ECO:0000313" key="3">
    <source>
        <dbReference type="Proteomes" id="UP001222325"/>
    </source>
</evidence>
<proteinExistence type="predicted"/>
<evidence type="ECO:0000256" key="1">
    <source>
        <dbReference type="SAM" id="MobiDB-lite"/>
    </source>
</evidence>
<evidence type="ECO:0000313" key="2">
    <source>
        <dbReference type="EMBL" id="KAJ7095457.1"/>
    </source>
</evidence>
<dbReference type="AlphaFoldDB" id="A0AAD6U9Y7"/>